<evidence type="ECO:0000313" key="1">
    <source>
        <dbReference type="EMBL" id="JAH82237.1"/>
    </source>
</evidence>
<dbReference type="EMBL" id="GBXM01026340">
    <property type="protein sequence ID" value="JAH82237.1"/>
    <property type="molecule type" value="Transcribed_RNA"/>
</dbReference>
<reference evidence="1" key="1">
    <citation type="submission" date="2014-11" db="EMBL/GenBank/DDBJ databases">
        <authorList>
            <person name="Amaro Gonzalez C."/>
        </authorList>
    </citation>
    <scope>NUCLEOTIDE SEQUENCE</scope>
</reference>
<protein>
    <submittedName>
        <fullName evidence="1">Uncharacterized protein</fullName>
    </submittedName>
</protein>
<accession>A0A0E9VW28</accession>
<proteinExistence type="predicted"/>
<dbReference type="AlphaFoldDB" id="A0A0E9VW28"/>
<organism evidence="1">
    <name type="scientific">Anguilla anguilla</name>
    <name type="common">European freshwater eel</name>
    <name type="synonym">Muraena anguilla</name>
    <dbReference type="NCBI Taxonomy" id="7936"/>
    <lineage>
        <taxon>Eukaryota</taxon>
        <taxon>Metazoa</taxon>
        <taxon>Chordata</taxon>
        <taxon>Craniata</taxon>
        <taxon>Vertebrata</taxon>
        <taxon>Euteleostomi</taxon>
        <taxon>Actinopterygii</taxon>
        <taxon>Neopterygii</taxon>
        <taxon>Teleostei</taxon>
        <taxon>Anguilliformes</taxon>
        <taxon>Anguillidae</taxon>
        <taxon>Anguilla</taxon>
    </lineage>
</organism>
<reference evidence="1" key="2">
    <citation type="journal article" date="2015" name="Fish Shellfish Immunol.">
        <title>Early steps in the European eel (Anguilla anguilla)-Vibrio vulnificus interaction in the gills: Role of the RtxA13 toxin.</title>
        <authorList>
            <person name="Callol A."/>
            <person name="Pajuelo D."/>
            <person name="Ebbesson L."/>
            <person name="Teles M."/>
            <person name="MacKenzie S."/>
            <person name="Amaro C."/>
        </authorList>
    </citation>
    <scope>NUCLEOTIDE SEQUENCE</scope>
</reference>
<sequence>MGFSHFFNIIDVSAYNAFVIWTEIFLSGMCQSYTRGASSSRSWGRHSWYRI</sequence>
<name>A0A0E9VW28_ANGAN</name>